<comment type="subcellular location">
    <subcellularLocation>
        <location evidence="1">Membrane</location>
        <topology evidence="1">Single-pass type I membrane protein</topology>
    </subcellularLocation>
</comment>
<dbReference type="EMBL" id="CAJNOC010001898">
    <property type="protein sequence ID" value="CAF0899240.1"/>
    <property type="molecule type" value="Genomic_DNA"/>
</dbReference>
<keyword evidence="5 7" id="KW-0472">Membrane</keyword>
<dbReference type="OrthoDB" id="6285106at2759"/>
<keyword evidence="10" id="KW-1185">Reference proteome</keyword>
<keyword evidence="4 7" id="KW-1133">Transmembrane helix</keyword>
<comment type="caution">
    <text evidence="9">The sequence shown here is derived from an EMBL/GenBank/DDBJ whole genome shotgun (WGS) entry which is preliminary data.</text>
</comment>
<keyword evidence="3 8" id="KW-0732">Signal</keyword>
<evidence type="ECO:0000256" key="4">
    <source>
        <dbReference type="ARBA" id="ARBA00022989"/>
    </source>
</evidence>
<dbReference type="InterPro" id="IPR031152">
    <property type="entry name" value="PLXDC"/>
</dbReference>
<feature type="signal peptide" evidence="8">
    <location>
        <begin position="1"/>
        <end position="20"/>
    </location>
</feature>
<sequence length="807" mass="93979">MLLRYRFIVFFLINLKLILCQNVASFDYLALNEGEHGMQNGLEYKYVLDTQDLNNKEALLTKSINDESIILIESNRTKRDLDDLTQNLRLLTANSNKSKSLTVSSDFCLFSNIKPKLNECFAKSDDCKVILDCIASFNLVELCKLQNMYTPTIWILNIYEILRNENFCSFPIECAIIPSENEYLRKLSSVLSSVNEYGPAYLNQPKADNKKYCSKSHHLVNRVRDAFDIFDMCFEITEMNRIKDLIEETSDLILDRNCRYCISHNIVFDMCFIDRYDPFNSLTCHEAYKCVQDRIATYQCNLDPDYTPLKLITSFVNNMTNICNLSTNNSKNLEYVREWFLGIDVCLKERHHIGLTFSEAPPNLDFCGEIEDTYQCIKSNYRNMFEALPQLRKTFEFFSKDYNRLQRSCDVFSLSKLTTTPTNYFTRHPYVNNSEQTILEDDKVYYHETVIRAELDQSINWIDLDSPQFALYEVKRDHDLSKNYLKATIVKLKFKFPYYGHLLDQIVVATGGFLYVGSLMNPLITKAQYIAPLMANFDPTLSNTSMIKYVDNSTHFICTWENLRLQDQPENGDYTFQVVLNNEGQIMFNYKRIPNGNISNFNHTVKIGLSDAYIYYRLISKSKIEYTIVQYHVVSVSMDNIKTGNSIILFMLPNCIQFKTCDTCVNGLTNFKCIWCPALQRCSDTVDRYRQEWVEYSCPMNFEDQANSSCLLTGKANSYRENTYKDRSDLEINDSDNVKSVLFGVFMTLILSMVITTLAWTIYAYKNPTSPSGIWLIEHRPRKYLNHLKNRFDRNTSNLTRLENSVA</sequence>
<evidence type="ECO:0000256" key="7">
    <source>
        <dbReference type="SAM" id="Phobius"/>
    </source>
</evidence>
<keyword evidence="2 7" id="KW-0812">Transmembrane</keyword>
<dbReference type="InterPro" id="IPR002165">
    <property type="entry name" value="Plexin_repeat"/>
</dbReference>
<dbReference type="GO" id="GO:0016020">
    <property type="term" value="C:membrane"/>
    <property type="evidence" value="ECO:0007669"/>
    <property type="project" value="UniProtKB-SubCell"/>
</dbReference>
<dbReference type="AlphaFoldDB" id="A0A813ZJJ6"/>
<evidence type="ECO:0000256" key="1">
    <source>
        <dbReference type="ARBA" id="ARBA00004479"/>
    </source>
</evidence>
<accession>A0A813ZJJ6</accession>
<evidence type="ECO:0000256" key="2">
    <source>
        <dbReference type="ARBA" id="ARBA00022692"/>
    </source>
</evidence>
<dbReference type="Pfam" id="PF01437">
    <property type="entry name" value="PSI"/>
    <property type="match status" value="1"/>
</dbReference>
<organism evidence="9 10">
    <name type="scientific">Brachionus calyciflorus</name>
    <dbReference type="NCBI Taxonomy" id="104777"/>
    <lineage>
        <taxon>Eukaryota</taxon>
        <taxon>Metazoa</taxon>
        <taxon>Spiralia</taxon>
        <taxon>Gnathifera</taxon>
        <taxon>Rotifera</taxon>
        <taxon>Eurotatoria</taxon>
        <taxon>Monogononta</taxon>
        <taxon>Pseudotrocha</taxon>
        <taxon>Ploima</taxon>
        <taxon>Brachionidae</taxon>
        <taxon>Brachionus</taxon>
    </lineage>
</organism>
<evidence type="ECO:0000313" key="10">
    <source>
        <dbReference type="Proteomes" id="UP000663879"/>
    </source>
</evidence>
<gene>
    <name evidence="9" type="ORF">OXX778_LOCUS11313</name>
</gene>
<dbReference type="PANTHER" id="PTHR13055">
    <property type="entry name" value="TUMOR ENDOTHELIAL MARKER 7 RELATED"/>
    <property type="match status" value="1"/>
</dbReference>
<dbReference type="PANTHER" id="PTHR13055:SF12">
    <property type="entry name" value="LD40707P"/>
    <property type="match status" value="1"/>
</dbReference>
<proteinExistence type="predicted"/>
<feature type="transmembrane region" description="Helical" evidence="7">
    <location>
        <begin position="741"/>
        <end position="765"/>
    </location>
</feature>
<evidence type="ECO:0000313" key="9">
    <source>
        <dbReference type="EMBL" id="CAF0899240.1"/>
    </source>
</evidence>
<evidence type="ECO:0000256" key="8">
    <source>
        <dbReference type="SAM" id="SignalP"/>
    </source>
</evidence>
<dbReference type="Proteomes" id="UP000663879">
    <property type="component" value="Unassembled WGS sequence"/>
</dbReference>
<evidence type="ECO:0000256" key="5">
    <source>
        <dbReference type="ARBA" id="ARBA00023136"/>
    </source>
</evidence>
<evidence type="ECO:0000256" key="6">
    <source>
        <dbReference type="ARBA" id="ARBA00023180"/>
    </source>
</evidence>
<protein>
    <submittedName>
        <fullName evidence="9">Uncharacterized protein</fullName>
    </submittedName>
</protein>
<reference evidence="9" key="1">
    <citation type="submission" date="2021-02" db="EMBL/GenBank/DDBJ databases">
        <authorList>
            <person name="Nowell W R."/>
        </authorList>
    </citation>
    <scope>NUCLEOTIDE SEQUENCE</scope>
    <source>
        <strain evidence="9">Ploen Becks lab</strain>
    </source>
</reference>
<evidence type="ECO:0000256" key="3">
    <source>
        <dbReference type="ARBA" id="ARBA00022729"/>
    </source>
</evidence>
<keyword evidence="6" id="KW-0325">Glycoprotein</keyword>
<name>A0A813ZJJ6_9BILA</name>
<feature type="chain" id="PRO_5032794063" evidence="8">
    <location>
        <begin position="21"/>
        <end position="807"/>
    </location>
</feature>